<sequence>SELEEELMQEKANSRRLLTEKDREVAAVRSKMQQQLEEYQQLLDVKLALDMEINAYRKLLEAEEER</sequence>
<keyword evidence="2 4" id="KW-0175">Coiled coil</keyword>
<evidence type="ECO:0000259" key="5">
    <source>
        <dbReference type="PROSITE" id="PS51842"/>
    </source>
</evidence>
<dbReference type="Ensembl" id="ENSTNIT00000023088.1">
    <property type="protein sequence ID" value="ENSTNIP00000022847.1"/>
    <property type="gene ID" value="ENSTNIG00000019610.1"/>
</dbReference>
<dbReference type="PANTHER" id="PTHR45721:SF11">
    <property type="entry name" value="LAMIN DM0-RELATED"/>
    <property type="match status" value="1"/>
</dbReference>
<feature type="non-terminal residue" evidence="6">
    <location>
        <position position="1"/>
    </location>
</feature>
<dbReference type="GO" id="GO:0090435">
    <property type="term" value="P:protein localization to nuclear envelope"/>
    <property type="evidence" value="ECO:0007669"/>
    <property type="project" value="TreeGrafter"/>
</dbReference>
<dbReference type="GO" id="GO:0031507">
    <property type="term" value="P:heterochromatin formation"/>
    <property type="evidence" value="ECO:0007669"/>
    <property type="project" value="TreeGrafter"/>
</dbReference>
<evidence type="ECO:0000256" key="1">
    <source>
        <dbReference type="ARBA" id="ARBA00022754"/>
    </source>
</evidence>
<dbReference type="AlphaFoldDB" id="Q4RCZ4"/>
<feature type="domain" description="IF rod" evidence="5">
    <location>
        <begin position="1"/>
        <end position="66"/>
    </location>
</feature>
<comment type="similarity">
    <text evidence="3">Belongs to the intermediate filament family.</text>
</comment>
<evidence type="ECO:0000313" key="7">
    <source>
        <dbReference type="Ensembl" id="ENSTNIP00000022847.1"/>
    </source>
</evidence>
<dbReference type="GO" id="GO:0007097">
    <property type="term" value="P:nuclear migration"/>
    <property type="evidence" value="ECO:0007669"/>
    <property type="project" value="TreeGrafter"/>
</dbReference>
<dbReference type="PROSITE" id="PS51842">
    <property type="entry name" value="IF_ROD_2"/>
    <property type="match status" value="1"/>
</dbReference>
<dbReference type="GO" id="GO:0005652">
    <property type="term" value="C:nuclear lamina"/>
    <property type="evidence" value="ECO:0007669"/>
    <property type="project" value="TreeGrafter"/>
</dbReference>
<keyword evidence="8" id="KW-1185">Reference proteome</keyword>
<dbReference type="KEGG" id="tng:GSTEN00037421G001"/>
<reference evidence="7" key="3">
    <citation type="submission" date="2025-05" db="UniProtKB">
        <authorList>
            <consortium name="Ensembl"/>
        </authorList>
    </citation>
    <scope>IDENTIFICATION</scope>
</reference>
<dbReference type="PROSITE" id="PS00226">
    <property type="entry name" value="IF_ROD_1"/>
    <property type="match status" value="1"/>
</dbReference>
<dbReference type="GO" id="GO:0005882">
    <property type="term" value="C:intermediate filament"/>
    <property type="evidence" value="ECO:0007669"/>
    <property type="project" value="UniProtKB-KW"/>
</dbReference>
<name>Q4RCZ4_TETNG</name>
<dbReference type="GO" id="GO:0051664">
    <property type="term" value="P:nuclear pore localization"/>
    <property type="evidence" value="ECO:0007669"/>
    <property type="project" value="TreeGrafter"/>
</dbReference>
<dbReference type="GeneTree" id="ENSGT00940000157199"/>
<evidence type="ECO:0000313" key="8">
    <source>
        <dbReference type="Proteomes" id="UP000007303"/>
    </source>
</evidence>
<dbReference type="EMBL" id="CAAE01017736">
    <property type="protein sequence ID" value="CAG13738.1"/>
    <property type="molecule type" value="Genomic_DNA"/>
</dbReference>
<dbReference type="GO" id="GO:0006998">
    <property type="term" value="P:nuclear envelope organization"/>
    <property type="evidence" value="ECO:0007669"/>
    <property type="project" value="TreeGrafter"/>
</dbReference>
<evidence type="ECO:0000313" key="6">
    <source>
        <dbReference type="EMBL" id="CAG13738.1"/>
    </source>
</evidence>
<evidence type="ECO:0000256" key="2">
    <source>
        <dbReference type="ARBA" id="ARBA00023054"/>
    </source>
</evidence>
<evidence type="ECO:0000256" key="4">
    <source>
        <dbReference type="SAM" id="Coils"/>
    </source>
</evidence>
<dbReference type="InterPro" id="IPR018039">
    <property type="entry name" value="IF_conserved"/>
</dbReference>
<dbReference type="Proteomes" id="UP000007303">
    <property type="component" value="Unassembled WGS sequence"/>
</dbReference>
<dbReference type="OrthoDB" id="102442at2759"/>
<proteinExistence type="inferred from homology"/>
<reference evidence="6" key="2">
    <citation type="submission" date="2004-02" db="EMBL/GenBank/DDBJ databases">
        <authorList>
            <consortium name="Genoscope"/>
            <consortium name="Whitehead Institute Centre for Genome Research"/>
        </authorList>
    </citation>
    <scope>NUCLEOTIDE SEQUENCE</scope>
</reference>
<dbReference type="GO" id="GO:0005200">
    <property type="term" value="F:structural constituent of cytoskeleton"/>
    <property type="evidence" value="ECO:0007669"/>
    <property type="project" value="TreeGrafter"/>
</dbReference>
<protein>
    <submittedName>
        <fullName evidence="6">(spotted green pufferfish) hypothetical protein</fullName>
    </submittedName>
</protein>
<dbReference type="Pfam" id="PF00038">
    <property type="entry name" value="Filament"/>
    <property type="match status" value="1"/>
</dbReference>
<feature type="coiled-coil region" evidence="4">
    <location>
        <begin position="18"/>
        <end position="66"/>
    </location>
</feature>
<dbReference type="PANTHER" id="PTHR45721">
    <property type="entry name" value="LAMIN DM0-RELATED"/>
    <property type="match status" value="1"/>
</dbReference>
<reference evidence="6 8" key="1">
    <citation type="journal article" date="2004" name="Nature">
        <title>Genome duplication in the teleost fish Tetraodon nigroviridis reveals the early vertebrate proto-karyotype.</title>
        <authorList>
            <person name="Jaillon O."/>
            <person name="Aury J.-M."/>
            <person name="Brunet F."/>
            <person name="Petit J.-L."/>
            <person name="Stange-Thomann N."/>
            <person name="Mauceli E."/>
            <person name="Bouneau L."/>
            <person name="Fischer C."/>
            <person name="Ozouf-Costaz C."/>
            <person name="Bernot A."/>
            <person name="Nicaud S."/>
            <person name="Jaffe D."/>
            <person name="Fisher S."/>
            <person name="Lutfalla G."/>
            <person name="Dossat C."/>
            <person name="Segurens B."/>
            <person name="Dasilva C."/>
            <person name="Salanoubat M."/>
            <person name="Levy M."/>
            <person name="Boudet N."/>
            <person name="Castellano S."/>
            <person name="Anthouard V."/>
            <person name="Jubin C."/>
            <person name="Castelli V."/>
            <person name="Katinka M."/>
            <person name="Vacherie B."/>
            <person name="Biemont C."/>
            <person name="Skalli Z."/>
            <person name="Cattolico L."/>
            <person name="Poulain J."/>
            <person name="De Berardinis V."/>
            <person name="Cruaud C."/>
            <person name="Duprat S."/>
            <person name="Brottier P."/>
            <person name="Coutanceau J.-P."/>
            <person name="Gouzy J."/>
            <person name="Parra G."/>
            <person name="Lardier G."/>
            <person name="Chapple C."/>
            <person name="McKernan K.J."/>
            <person name="McEwan P."/>
            <person name="Bosak S."/>
            <person name="Kellis M."/>
            <person name="Volff J.-N."/>
            <person name="Guigo R."/>
            <person name="Zody M.C."/>
            <person name="Mesirov J."/>
            <person name="Lindblad-Toh K."/>
            <person name="Birren B."/>
            <person name="Nusbaum C."/>
            <person name="Kahn D."/>
            <person name="Robinson-Rechavi M."/>
            <person name="Laudet V."/>
            <person name="Schachter V."/>
            <person name="Quetier F."/>
            <person name="Saurin W."/>
            <person name="Scarpelli C."/>
            <person name="Wincker P."/>
            <person name="Lander E.S."/>
            <person name="Weissenbach J."/>
            <person name="Roest Crollius H."/>
        </authorList>
    </citation>
    <scope>NUCLEOTIDE SEQUENCE [LARGE SCALE GENOMIC DNA]</scope>
</reference>
<dbReference type="HOGENOM" id="CLU_012560_9_2_1"/>
<evidence type="ECO:0000256" key="3">
    <source>
        <dbReference type="RuleBase" id="RU000685"/>
    </source>
</evidence>
<keyword evidence="1 3" id="KW-0403">Intermediate filament</keyword>
<gene>
    <name evidence="6" type="ORF">GSTENG00037421001</name>
</gene>
<dbReference type="SUPFAM" id="SSF64593">
    <property type="entry name" value="Intermediate filament protein, coiled coil region"/>
    <property type="match status" value="1"/>
</dbReference>
<dbReference type="Gene3D" id="1.20.5.170">
    <property type="match status" value="1"/>
</dbReference>
<organism evidence="6">
    <name type="scientific">Tetraodon nigroviridis</name>
    <name type="common">Spotted green pufferfish</name>
    <name type="synonym">Chelonodon nigroviridis</name>
    <dbReference type="NCBI Taxonomy" id="99883"/>
    <lineage>
        <taxon>Eukaryota</taxon>
        <taxon>Metazoa</taxon>
        <taxon>Chordata</taxon>
        <taxon>Craniata</taxon>
        <taxon>Vertebrata</taxon>
        <taxon>Euteleostomi</taxon>
        <taxon>Actinopterygii</taxon>
        <taxon>Neopterygii</taxon>
        <taxon>Teleostei</taxon>
        <taxon>Neoteleostei</taxon>
        <taxon>Acanthomorphata</taxon>
        <taxon>Eupercaria</taxon>
        <taxon>Tetraodontiformes</taxon>
        <taxon>Tetradontoidea</taxon>
        <taxon>Tetraodontidae</taxon>
        <taxon>Tetraodon</taxon>
    </lineage>
</organism>
<accession>Q4RCZ4</accession>
<feature type="non-terminal residue" evidence="6">
    <location>
        <position position="66"/>
    </location>
</feature>
<dbReference type="InterPro" id="IPR039008">
    <property type="entry name" value="IF_rod_dom"/>
</dbReference>